<reference evidence="2" key="1">
    <citation type="journal article" date="2021" name="Nat. Commun.">
        <title>Genetic determinants of endophytism in the Arabidopsis root mycobiome.</title>
        <authorList>
            <person name="Mesny F."/>
            <person name="Miyauchi S."/>
            <person name="Thiergart T."/>
            <person name="Pickel B."/>
            <person name="Atanasova L."/>
            <person name="Karlsson M."/>
            <person name="Huettel B."/>
            <person name="Barry K.W."/>
            <person name="Haridas S."/>
            <person name="Chen C."/>
            <person name="Bauer D."/>
            <person name="Andreopoulos W."/>
            <person name="Pangilinan J."/>
            <person name="LaButti K."/>
            <person name="Riley R."/>
            <person name="Lipzen A."/>
            <person name="Clum A."/>
            <person name="Drula E."/>
            <person name="Henrissat B."/>
            <person name="Kohler A."/>
            <person name="Grigoriev I.V."/>
            <person name="Martin F.M."/>
            <person name="Hacquard S."/>
        </authorList>
    </citation>
    <scope>NUCLEOTIDE SEQUENCE</scope>
    <source>
        <strain evidence="2">MPI-SDFR-AT-0073</strain>
    </source>
</reference>
<evidence type="ECO:0000256" key="1">
    <source>
        <dbReference type="SAM" id="Phobius"/>
    </source>
</evidence>
<evidence type="ECO:0000313" key="3">
    <source>
        <dbReference type="Proteomes" id="UP000758603"/>
    </source>
</evidence>
<keyword evidence="1" id="KW-1133">Transmembrane helix</keyword>
<keyword evidence="1" id="KW-0812">Transmembrane</keyword>
<dbReference type="EMBL" id="JAGPXC010000007">
    <property type="protein sequence ID" value="KAH6649166.1"/>
    <property type="molecule type" value="Genomic_DNA"/>
</dbReference>
<dbReference type="AlphaFoldDB" id="A0A9P8UFV9"/>
<dbReference type="Proteomes" id="UP000758603">
    <property type="component" value="Unassembled WGS sequence"/>
</dbReference>
<keyword evidence="3" id="KW-1185">Reference proteome</keyword>
<protein>
    <recommendedName>
        <fullName evidence="4">STE24 endopeptidase</fullName>
    </recommendedName>
</protein>
<evidence type="ECO:0000313" key="2">
    <source>
        <dbReference type="EMBL" id="KAH6649166.1"/>
    </source>
</evidence>
<dbReference type="RefSeq" id="XP_045955673.1">
    <property type="nucleotide sequence ID" value="XM_046103607.1"/>
</dbReference>
<dbReference type="OrthoDB" id="5341873at2759"/>
<dbReference type="GeneID" id="70132499"/>
<sequence length="71" mass="7613">MPTPIDNALRSKNAFLGFAGIVTAAAVYAIWGGDMFPTASDPTGNPESWTREEMRRWLAAVSISQLATKVG</sequence>
<organism evidence="2 3">
    <name type="scientific">Truncatella angustata</name>
    <dbReference type="NCBI Taxonomy" id="152316"/>
    <lineage>
        <taxon>Eukaryota</taxon>
        <taxon>Fungi</taxon>
        <taxon>Dikarya</taxon>
        <taxon>Ascomycota</taxon>
        <taxon>Pezizomycotina</taxon>
        <taxon>Sordariomycetes</taxon>
        <taxon>Xylariomycetidae</taxon>
        <taxon>Amphisphaeriales</taxon>
        <taxon>Sporocadaceae</taxon>
        <taxon>Truncatella</taxon>
    </lineage>
</organism>
<feature type="transmembrane region" description="Helical" evidence="1">
    <location>
        <begin position="12"/>
        <end position="31"/>
    </location>
</feature>
<gene>
    <name evidence="2" type="ORF">BKA67DRAFT_576952</name>
</gene>
<evidence type="ECO:0008006" key="4">
    <source>
        <dbReference type="Google" id="ProtNLM"/>
    </source>
</evidence>
<keyword evidence="1" id="KW-0472">Membrane</keyword>
<proteinExistence type="predicted"/>
<accession>A0A9P8UFV9</accession>
<comment type="caution">
    <text evidence="2">The sequence shown here is derived from an EMBL/GenBank/DDBJ whole genome shotgun (WGS) entry which is preliminary data.</text>
</comment>
<name>A0A9P8UFV9_9PEZI</name>